<dbReference type="FunFam" id="3.30.300.160:FF:000002">
    <property type="entry name" value="Type II secretion system protein E"/>
    <property type="match status" value="1"/>
</dbReference>
<evidence type="ECO:0000256" key="1">
    <source>
        <dbReference type="SAM" id="MobiDB-lite"/>
    </source>
</evidence>
<dbReference type="OrthoDB" id="5430167at2"/>
<dbReference type="eggNOG" id="COG1413">
    <property type="taxonomic scope" value="Bacteria"/>
</dbReference>
<dbReference type="RefSeq" id="WP_012648722.1">
    <property type="nucleotide sequence ID" value="NC_011979.1"/>
</dbReference>
<keyword evidence="4" id="KW-1185">Reference proteome</keyword>
<dbReference type="GO" id="GO:0005886">
    <property type="term" value="C:plasma membrane"/>
    <property type="evidence" value="ECO:0007669"/>
    <property type="project" value="TreeGrafter"/>
</dbReference>
<name>B9M6X5_GEODF</name>
<feature type="domain" description="Type II secretion system protein GspE N-terminal" evidence="2">
    <location>
        <begin position="69"/>
        <end position="144"/>
    </location>
</feature>
<dbReference type="STRING" id="316067.Geob_3655"/>
<dbReference type="PANTHER" id="PTHR30258">
    <property type="entry name" value="TYPE II SECRETION SYSTEM PROTEIN GSPE-RELATED"/>
    <property type="match status" value="1"/>
</dbReference>
<reference evidence="3 4" key="1">
    <citation type="submission" date="2009-01" db="EMBL/GenBank/DDBJ databases">
        <title>Complete sequence of Geobacter sp. FRC-32.</title>
        <authorList>
            <consortium name="US DOE Joint Genome Institute"/>
            <person name="Lucas S."/>
            <person name="Copeland A."/>
            <person name="Lapidus A."/>
            <person name="Glavina del Rio T."/>
            <person name="Dalin E."/>
            <person name="Tice H."/>
            <person name="Bruce D."/>
            <person name="Goodwin L."/>
            <person name="Pitluck S."/>
            <person name="Saunders E."/>
            <person name="Brettin T."/>
            <person name="Detter J.C."/>
            <person name="Han C."/>
            <person name="Larimer F."/>
            <person name="Land M."/>
            <person name="Hauser L."/>
            <person name="Kyrpides N."/>
            <person name="Ovchinnikova G."/>
            <person name="Kostka J."/>
            <person name="Richardson P."/>
        </authorList>
    </citation>
    <scope>NUCLEOTIDE SEQUENCE [LARGE SCALE GENOMIC DNA]</scope>
    <source>
        <strain evidence="4">DSM 22248 / JCM 15807 / FRC-32</strain>
    </source>
</reference>
<dbReference type="HOGENOM" id="CLU_032809_0_0_7"/>
<accession>B9M6X5</accession>
<gene>
    <name evidence="3" type="ordered locus">Geob_3655</name>
</gene>
<sequence>MALKLGEMLVESGIITQAELDETLKSQVIFGGKIGTNLIEMGYIEEEELAQFLSKKLGVPCAGNEQLINLHPGALKLIPKEIVRKYRVVPLGLDKKKLYVAMEDPSNLASIDEISFMTGFIVMPLIATELSIILALEKHYGIKRETRYITVANGGRRQTRAARSAGADTTNKAKVPEPQAAKPAAVLQKEEVIELPFLSELNDYDFALSPSPTPPAVSISIDNETIEKYTIDTFSMELAEAEDRDAIANLIVTFVGQEFDRVALFMVKGNTASGWNTLSQGKPIAGFEDFQIPLKMQSVLQIVAEGKSFYLGPLADTPANSTMLTAMGGGKPATALLVPLVMMGRVVSILYVEGGKAPLGDRVVHMQKVIGKAAMAFEILILKSKILMT</sequence>
<dbReference type="InterPro" id="IPR029016">
    <property type="entry name" value="GAF-like_dom_sf"/>
</dbReference>
<evidence type="ECO:0000313" key="4">
    <source>
        <dbReference type="Proteomes" id="UP000007721"/>
    </source>
</evidence>
<dbReference type="Gene3D" id="3.30.450.40">
    <property type="match status" value="1"/>
</dbReference>
<dbReference type="Proteomes" id="UP000007721">
    <property type="component" value="Chromosome"/>
</dbReference>
<protein>
    <submittedName>
        <fullName evidence="3">GspIIEN domain protein</fullName>
    </submittedName>
</protein>
<dbReference type="Gene3D" id="3.30.300.160">
    <property type="entry name" value="Type II secretion system, protein E, N-terminal domain"/>
    <property type="match status" value="1"/>
</dbReference>
<dbReference type="EMBL" id="CP001390">
    <property type="protein sequence ID" value="ACM21996.1"/>
    <property type="molecule type" value="Genomic_DNA"/>
</dbReference>
<dbReference type="Pfam" id="PF05157">
    <property type="entry name" value="MshEN"/>
    <property type="match status" value="1"/>
</dbReference>
<evidence type="ECO:0000259" key="2">
    <source>
        <dbReference type="Pfam" id="PF05157"/>
    </source>
</evidence>
<dbReference type="InterPro" id="IPR007831">
    <property type="entry name" value="T2SS_GspE_N"/>
</dbReference>
<feature type="region of interest" description="Disordered" evidence="1">
    <location>
        <begin position="159"/>
        <end position="181"/>
    </location>
</feature>
<dbReference type="SUPFAM" id="SSF160246">
    <property type="entry name" value="EspE N-terminal domain-like"/>
    <property type="match status" value="1"/>
</dbReference>
<dbReference type="GO" id="GO:0016887">
    <property type="term" value="F:ATP hydrolysis activity"/>
    <property type="evidence" value="ECO:0007669"/>
    <property type="project" value="TreeGrafter"/>
</dbReference>
<dbReference type="PANTHER" id="PTHR30258:SF1">
    <property type="entry name" value="PROTEIN TRANSPORT PROTEIN HOFB HOMOLOG"/>
    <property type="match status" value="1"/>
</dbReference>
<dbReference type="KEGG" id="geo:Geob_3655"/>
<proteinExistence type="predicted"/>
<evidence type="ECO:0000313" key="3">
    <source>
        <dbReference type="EMBL" id="ACM21996.1"/>
    </source>
</evidence>
<organism evidence="3 4">
    <name type="scientific">Geotalea daltonii (strain DSM 22248 / JCM 15807 / FRC-32)</name>
    <name type="common">Geobacter daltonii</name>
    <dbReference type="NCBI Taxonomy" id="316067"/>
    <lineage>
        <taxon>Bacteria</taxon>
        <taxon>Pseudomonadati</taxon>
        <taxon>Thermodesulfobacteriota</taxon>
        <taxon>Desulfuromonadia</taxon>
        <taxon>Geobacterales</taxon>
        <taxon>Geobacteraceae</taxon>
        <taxon>Geotalea</taxon>
    </lineage>
</organism>
<dbReference type="InterPro" id="IPR037257">
    <property type="entry name" value="T2SS_E_N_sf"/>
</dbReference>
<dbReference type="AlphaFoldDB" id="B9M6X5"/>